<dbReference type="SUPFAM" id="SSF103473">
    <property type="entry name" value="MFS general substrate transporter"/>
    <property type="match status" value="1"/>
</dbReference>
<dbReference type="Pfam" id="PF07690">
    <property type="entry name" value="MFS_1"/>
    <property type="match status" value="1"/>
</dbReference>
<dbReference type="InterPro" id="IPR011701">
    <property type="entry name" value="MFS"/>
</dbReference>
<feature type="transmembrane region" description="Helical" evidence="5">
    <location>
        <begin position="237"/>
        <end position="259"/>
    </location>
</feature>
<keyword evidence="7" id="KW-1185">Reference proteome</keyword>
<feature type="transmembrane region" description="Helical" evidence="5">
    <location>
        <begin position="111"/>
        <end position="132"/>
    </location>
</feature>
<evidence type="ECO:0000256" key="2">
    <source>
        <dbReference type="ARBA" id="ARBA00022692"/>
    </source>
</evidence>
<dbReference type="PANTHER" id="PTHR21576">
    <property type="entry name" value="UNCHARACTERIZED NODULIN-LIKE PROTEIN"/>
    <property type="match status" value="1"/>
</dbReference>
<protein>
    <recommendedName>
        <fullName evidence="8">Nodulin-like domain-containing protein</fullName>
    </recommendedName>
</protein>
<keyword evidence="4 5" id="KW-0472">Membrane</keyword>
<dbReference type="InterPro" id="IPR036259">
    <property type="entry name" value="MFS_trans_sf"/>
</dbReference>
<feature type="transmembrane region" description="Helical" evidence="5">
    <location>
        <begin position="316"/>
        <end position="336"/>
    </location>
</feature>
<gene>
    <name evidence="6" type="ORF">VHEMI00470</name>
</gene>
<evidence type="ECO:0000313" key="7">
    <source>
        <dbReference type="Proteomes" id="UP000039046"/>
    </source>
</evidence>
<accession>A0A0A1SQI1</accession>
<feature type="transmembrane region" description="Helical" evidence="5">
    <location>
        <begin position="342"/>
        <end position="365"/>
    </location>
</feature>
<dbReference type="EMBL" id="CDHN01000001">
    <property type="protein sequence ID" value="CEJ80276.1"/>
    <property type="molecule type" value="Genomic_DNA"/>
</dbReference>
<feature type="transmembrane region" description="Helical" evidence="5">
    <location>
        <begin position="423"/>
        <end position="442"/>
    </location>
</feature>
<name>A0A0A1SQI1_9HYPO</name>
<dbReference type="PANTHER" id="PTHR21576:SF158">
    <property type="entry name" value="RIBOSOMAL RNA-PROCESSING PROTEIN 12-LIKE CONSERVED DOMAIN-CONTAINING PROTEIN"/>
    <property type="match status" value="1"/>
</dbReference>
<evidence type="ECO:0000256" key="3">
    <source>
        <dbReference type="ARBA" id="ARBA00022989"/>
    </source>
</evidence>
<comment type="subcellular location">
    <subcellularLocation>
        <location evidence="1">Membrane</location>
        <topology evidence="1">Multi-pass membrane protein</topology>
    </subcellularLocation>
</comment>
<feature type="transmembrane region" description="Helical" evidence="5">
    <location>
        <begin position="377"/>
        <end position="395"/>
    </location>
</feature>
<dbReference type="HOGENOM" id="CLU_012596_0_1_1"/>
<feature type="transmembrane region" description="Helical" evidence="5">
    <location>
        <begin position="81"/>
        <end position="99"/>
    </location>
</feature>
<evidence type="ECO:0000313" key="6">
    <source>
        <dbReference type="EMBL" id="CEJ80276.1"/>
    </source>
</evidence>
<keyword evidence="2 5" id="KW-0812">Transmembrane</keyword>
<dbReference type="GO" id="GO:0000329">
    <property type="term" value="C:fungal-type vacuole membrane"/>
    <property type="evidence" value="ECO:0007669"/>
    <property type="project" value="TreeGrafter"/>
</dbReference>
<reference evidence="6 7" key="1">
    <citation type="journal article" date="2015" name="Genome Announc.">
        <title>Draft Genome Sequence and Gene Annotation of the Entomopathogenic Fungus Verticillium hemipterigenum.</title>
        <authorList>
            <person name="Horn F."/>
            <person name="Habel A."/>
            <person name="Scharf D.H."/>
            <person name="Dworschak J."/>
            <person name="Brakhage A.A."/>
            <person name="Guthke R."/>
            <person name="Hertweck C."/>
            <person name="Linde J."/>
        </authorList>
    </citation>
    <scope>NUCLEOTIDE SEQUENCE [LARGE SCALE GENOMIC DNA]</scope>
</reference>
<evidence type="ECO:0008006" key="8">
    <source>
        <dbReference type="Google" id="ProtNLM"/>
    </source>
</evidence>
<dbReference type="GO" id="GO:0022857">
    <property type="term" value="F:transmembrane transporter activity"/>
    <property type="evidence" value="ECO:0007669"/>
    <property type="project" value="InterPro"/>
</dbReference>
<evidence type="ECO:0000256" key="5">
    <source>
        <dbReference type="SAM" id="Phobius"/>
    </source>
</evidence>
<feature type="transmembrane region" description="Helical" evidence="5">
    <location>
        <begin position="144"/>
        <end position="165"/>
    </location>
</feature>
<sequence length="460" mass="50382">MHQRDLFRARVVASIAATTIALACGTSYVYSAWAPQFADKLKLSATQSNLIGLFGNVGMYATGPPVGIFIDHQRLGPRPAVLAGAFLMAVGYFPLYRAYATGSGSVPLLCFYNFLTGWGSCLAFLAAVKTSAINWPQHRGTATAFPLAAFGLSAFFFSFLGSLLFPGNPSAFLELLSWGTSGLTLLGFFFLKTYSDTSYEAVPDSDADQEHRFVTHDARQHNEPDIRGIQLLFSLDFWQLFAIMAILSGVGLMTINNIGNDVNALWKKYDEKVGEEFLVHRQQLHVSILSVCSFVGRLLSGIGSDFLVKKLQASRVWCLFLAGVIFLVAQFCAVNITSPLYLFAVSSLSGMAYGLLFGVFPSIVAETFGIRGMSQNWGFMTIAPVISGNMFNLFYGTVYDHHSIVEPDGKRNCHQGLECYRSAYLATFSACAVGLVVILAVIRHQYLAKLKETNKAHLED</sequence>
<evidence type="ECO:0000256" key="1">
    <source>
        <dbReference type="ARBA" id="ARBA00004141"/>
    </source>
</evidence>
<organism evidence="6 7">
    <name type="scientific">[Torrubiella] hemipterigena</name>
    <dbReference type="NCBI Taxonomy" id="1531966"/>
    <lineage>
        <taxon>Eukaryota</taxon>
        <taxon>Fungi</taxon>
        <taxon>Dikarya</taxon>
        <taxon>Ascomycota</taxon>
        <taxon>Pezizomycotina</taxon>
        <taxon>Sordariomycetes</taxon>
        <taxon>Hypocreomycetidae</taxon>
        <taxon>Hypocreales</taxon>
        <taxon>Clavicipitaceae</taxon>
        <taxon>Clavicipitaceae incertae sedis</taxon>
        <taxon>'Torrubiella' clade</taxon>
    </lineage>
</organism>
<evidence type="ECO:0000256" key="4">
    <source>
        <dbReference type="ARBA" id="ARBA00023136"/>
    </source>
</evidence>
<feature type="transmembrane region" description="Helical" evidence="5">
    <location>
        <begin position="12"/>
        <end position="30"/>
    </location>
</feature>
<feature type="transmembrane region" description="Helical" evidence="5">
    <location>
        <begin position="171"/>
        <end position="191"/>
    </location>
</feature>
<dbReference type="Proteomes" id="UP000039046">
    <property type="component" value="Unassembled WGS sequence"/>
</dbReference>
<dbReference type="PROSITE" id="PS51257">
    <property type="entry name" value="PROKAR_LIPOPROTEIN"/>
    <property type="match status" value="1"/>
</dbReference>
<dbReference type="AlphaFoldDB" id="A0A0A1SQI1"/>
<proteinExistence type="predicted"/>
<keyword evidence="3 5" id="KW-1133">Transmembrane helix</keyword>
<dbReference type="Gene3D" id="1.20.1250.20">
    <property type="entry name" value="MFS general substrate transporter like domains"/>
    <property type="match status" value="1"/>
</dbReference>